<keyword evidence="2" id="KW-1003">Cell membrane</keyword>
<feature type="transmembrane region" description="Helical" evidence="6">
    <location>
        <begin position="226"/>
        <end position="252"/>
    </location>
</feature>
<feature type="transmembrane region" description="Helical" evidence="6">
    <location>
        <begin position="336"/>
        <end position="354"/>
    </location>
</feature>
<dbReference type="EMBL" id="QWVS01000016">
    <property type="protein sequence ID" value="RID86154.1"/>
    <property type="molecule type" value="Genomic_DNA"/>
</dbReference>
<evidence type="ECO:0000256" key="3">
    <source>
        <dbReference type="ARBA" id="ARBA00022692"/>
    </source>
</evidence>
<feature type="transmembrane region" description="Helical" evidence="6">
    <location>
        <begin position="366"/>
        <end position="388"/>
    </location>
</feature>
<dbReference type="InterPro" id="IPR051449">
    <property type="entry name" value="ABC-2_transporter_component"/>
</dbReference>
<protein>
    <submittedName>
        <fullName evidence="8">ABC transporter permease</fullName>
    </submittedName>
</protein>
<feature type="transmembrane region" description="Helical" evidence="6">
    <location>
        <begin position="21"/>
        <end position="45"/>
    </location>
</feature>
<keyword evidence="9" id="KW-1185">Reference proteome</keyword>
<evidence type="ECO:0000256" key="4">
    <source>
        <dbReference type="ARBA" id="ARBA00022989"/>
    </source>
</evidence>
<feature type="transmembrane region" description="Helical" evidence="6">
    <location>
        <begin position="311"/>
        <end position="330"/>
    </location>
</feature>
<organism evidence="8 9">
    <name type="scientific">Peribacillus asahii</name>
    <dbReference type="NCBI Taxonomy" id="228899"/>
    <lineage>
        <taxon>Bacteria</taxon>
        <taxon>Bacillati</taxon>
        <taxon>Bacillota</taxon>
        <taxon>Bacilli</taxon>
        <taxon>Bacillales</taxon>
        <taxon>Bacillaceae</taxon>
        <taxon>Peribacillus</taxon>
    </lineage>
</organism>
<dbReference type="GO" id="GO:0140359">
    <property type="term" value="F:ABC-type transporter activity"/>
    <property type="evidence" value="ECO:0007669"/>
    <property type="project" value="InterPro"/>
</dbReference>
<reference evidence="8 9" key="1">
    <citation type="submission" date="2018-08" db="EMBL/GenBank/DDBJ databases">
        <title>Bacillus jemisoniae sp. nov., Bacillus chryseoplanitiae sp. nov., Bacillus resnikiae sp. nov., and Bacillus frankliniae sp. nov., isolated from Viking spacecraft and associated surfaces.</title>
        <authorList>
            <person name="Seuylemezian A."/>
            <person name="Vaishampayan P."/>
        </authorList>
    </citation>
    <scope>NUCLEOTIDE SEQUENCE [LARGE SCALE GENOMIC DNA]</scope>
    <source>
        <strain evidence="8 9">MA001</strain>
    </source>
</reference>
<keyword evidence="4 6" id="KW-1133">Transmembrane helix</keyword>
<keyword evidence="5 6" id="KW-0472">Membrane</keyword>
<feature type="transmembrane region" description="Helical" evidence="6">
    <location>
        <begin position="277"/>
        <end position="299"/>
    </location>
</feature>
<dbReference type="RefSeq" id="WP_119117091.1">
    <property type="nucleotide sequence ID" value="NZ_QWVS01000016.1"/>
</dbReference>
<feature type="transmembrane region" description="Helical" evidence="6">
    <location>
        <begin position="181"/>
        <end position="205"/>
    </location>
</feature>
<gene>
    <name evidence="8" type="ORF">D1953_10300</name>
</gene>
<dbReference type="Proteomes" id="UP000266016">
    <property type="component" value="Unassembled WGS sequence"/>
</dbReference>
<dbReference type="Pfam" id="PF12698">
    <property type="entry name" value="ABC2_membrane_3"/>
    <property type="match status" value="1"/>
</dbReference>
<dbReference type="AlphaFoldDB" id="A0A398B9E9"/>
<dbReference type="GO" id="GO:0005886">
    <property type="term" value="C:plasma membrane"/>
    <property type="evidence" value="ECO:0007669"/>
    <property type="project" value="UniProtKB-SubCell"/>
</dbReference>
<dbReference type="InterPro" id="IPR013525">
    <property type="entry name" value="ABC2_TM"/>
</dbReference>
<accession>A0A398B9E9</accession>
<keyword evidence="3 6" id="KW-0812">Transmembrane</keyword>
<comment type="caution">
    <text evidence="8">The sequence shown here is derived from an EMBL/GenBank/DDBJ whole genome shotgun (WGS) entry which is preliminary data.</text>
</comment>
<evidence type="ECO:0000256" key="5">
    <source>
        <dbReference type="ARBA" id="ARBA00023136"/>
    </source>
</evidence>
<feature type="domain" description="ABC-2 type transporter transmembrane" evidence="7">
    <location>
        <begin position="19"/>
        <end position="385"/>
    </location>
</feature>
<evidence type="ECO:0000256" key="1">
    <source>
        <dbReference type="ARBA" id="ARBA00004651"/>
    </source>
</evidence>
<comment type="subcellular location">
    <subcellularLocation>
        <location evidence="1">Cell membrane</location>
        <topology evidence="1">Multi-pass membrane protein</topology>
    </subcellularLocation>
</comment>
<evidence type="ECO:0000259" key="7">
    <source>
        <dbReference type="Pfam" id="PF12698"/>
    </source>
</evidence>
<evidence type="ECO:0000313" key="9">
    <source>
        <dbReference type="Proteomes" id="UP000266016"/>
    </source>
</evidence>
<proteinExistence type="predicted"/>
<evidence type="ECO:0000256" key="6">
    <source>
        <dbReference type="SAM" id="Phobius"/>
    </source>
</evidence>
<dbReference type="PANTHER" id="PTHR30294">
    <property type="entry name" value="MEMBRANE COMPONENT OF ABC TRANSPORTER YHHJ-RELATED"/>
    <property type="match status" value="1"/>
</dbReference>
<name>A0A398B9E9_9BACI</name>
<evidence type="ECO:0000313" key="8">
    <source>
        <dbReference type="EMBL" id="RID86154.1"/>
    </source>
</evidence>
<evidence type="ECO:0000256" key="2">
    <source>
        <dbReference type="ARBA" id="ARBA00022475"/>
    </source>
</evidence>
<dbReference type="PANTHER" id="PTHR30294:SF29">
    <property type="entry name" value="MULTIDRUG ABC TRANSPORTER PERMEASE YBHS-RELATED"/>
    <property type="match status" value="1"/>
</dbReference>
<sequence>MNKFWIVLFHTYLMKLKTKSFLITTAVMLLLVIGLSNITKIIALFDDSEEKVGVIDQTGTMFGDVQLGMKAIDEDVELIELKTEEEAEKLIDSEKLTAYLMIKSDEQEIIKGTYKANTLADTTVSSELAVVLSQLKTKIIANELQLTDKQIAALHSPVVLDTVAFEENAKTEEELNQARGLVYIILFIIYMAVIMYSNMIAMEVATEKTSRVMEILISSVSPVQQMFAKILGIALLSLTQMLLFFGGGYWSIKRNLSDMNEGVFSFMGFGSTSMSTIVYAIIFTLLGYFLYATLAACLGSVVSRIEDVQQTITPMIMLVVAAFMLAMFGLNNPSATYITVTSFIPFFAPMIMFLRVGMLDVPFWEISLSIGLLVASIVILAVFGARVYKGGVLMYGSAKSLKNIRKALQLTKKD</sequence>